<feature type="active site" description="Nucleophile" evidence="5">
    <location>
        <position position="40"/>
    </location>
</feature>
<feature type="domain" description="tRNA pseudouridylate synthase B C-terminal" evidence="8">
    <location>
        <begin position="175"/>
        <end position="215"/>
    </location>
</feature>
<evidence type="ECO:0000256" key="4">
    <source>
        <dbReference type="ARBA" id="ARBA00023235"/>
    </source>
</evidence>
<gene>
    <name evidence="5 9" type="primary">truB</name>
    <name evidence="9" type="ORF">ACETAC_05280</name>
</gene>
<evidence type="ECO:0000259" key="7">
    <source>
        <dbReference type="Pfam" id="PF09157"/>
    </source>
</evidence>
<dbReference type="InterPro" id="IPR020103">
    <property type="entry name" value="PsdUridine_synth_cat_dom_sf"/>
</dbReference>
<reference evidence="9" key="1">
    <citation type="submission" date="2020-08" db="EMBL/GenBank/DDBJ databases">
        <title>Genomic insights into the carbon and energy metabolism of the first obligate autotrophic acetogenic bacterium Aceticella autotrophica gen. nov., sp. nov.</title>
        <authorList>
            <person name="Toshchakov S.V."/>
            <person name="Elcheninov A.G."/>
            <person name="Kublanov I.V."/>
            <person name="Frolov E.N."/>
            <person name="Lebedinsky A.V."/>
        </authorList>
    </citation>
    <scope>NUCLEOTIDE SEQUENCE</scope>
    <source>
        <strain evidence="9">3443-3Ac</strain>
    </source>
</reference>
<feature type="domain" description="tRNA pseudouridine synthase II TruB subfamily 1 C-terminal" evidence="7">
    <location>
        <begin position="232"/>
        <end position="286"/>
    </location>
</feature>
<protein>
    <recommendedName>
        <fullName evidence="5">tRNA pseudouridine synthase B</fullName>
        <ecNumber evidence="5">5.4.99.25</ecNumber>
    </recommendedName>
    <alternativeName>
        <fullName evidence="5">tRNA pseudouridine(55) synthase</fullName>
        <shortName evidence="5">Psi55 synthase</shortName>
    </alternativeName>
    <alternativeName>
        <fullName evidence="5">tRNA pseudouridylate synthase</fullName>
    </alternativeName>
    <alternativeName>
        <fullName evidence="5">tRNA-uridine isomerase</fullName>
    </alternativeName>
</protein>
<evidence type="ECO:0000256" key="5">
    <source>
        <dbReference type="HAMAP-Rule" id="MF_01080"/>
    </source>
</evidence>
<evidence type="ECO:0000259" key="8">
    <source>
        <dbReference type="Pfam" id="PF16198"/>
    </source>
</evidence>
<evidence type="ECO:0000256" key="3">
    <source>
        <dbReference type="ARBA" id="ARBA00022694"/>
    </source>
</evidence>
<dbReference type="HAMAP" id="MF_01080">
    <property type="entry name" value="TruB_bact"/>
    <property type="match status" value="1"/>
</dbReference>
<keyword evidence="3 5" id="KW-0819">tRNA processing</keyword>
<dbReference type="PANTHER" id="PTHR13767:SF2">
    <property type="entry name" value="PSEUDOURIDYLATE SYNTHASE TRUB1"/>
    <property type="match status" value="1"/>
</dbReference>
<dbReference type="AlphaFoldDB" id="A0A975AXS0"/>
<evidence type="ECO:0000259" key="6">
    <source>
        <dbReference type="Pfam" id="PF01509"/>
    </source>
</evidence>
<dbReference type="Pfam" id="PF01509">
    <property type="entry name" value="TruB_N"/>
    <property type="match status" value="1"/>
</dbReference>
<dbReference type="Proteomes" id="UP000671913">
    <property type="component" value="Chromosome"/>
</dbReference>
<dbReference type="GO" id="GO:0003723">
    <property type="term" value="F:RNA binding"/>
    <property type="evidence" value="ECO:0007669"/>
    <property type="project" value="InterPro"/>
</dbReference>
<dbReference type="SUPFAM" id="SSF55120">
    <property type="entry name" value="Pseudouridine synthase"/>
    <property type="match status" value="1"/>
</dbReference>
<keyword evidence="10" id="KW-1185">Reference proteome</keyword>
<dbReference type="InterPro" id="IPR014780">
    <property type="entry name" value="tRNA_psdUridine_synth_TruB"/>
</dbReference>
<dbReference type="EC" id="5.4.99.25" evidence="5"/>
<comment type="similarity">
    <text evidence="2 5">Belongs to the pseudouridine synthase TruB family. Type 1 subfamily.</text>
</comment>
<dbReference type="NCBIfam" id="TIGR00431">
    <property type="entry name" value="TruB"/>
    <property type="match status" value="1"/>
</dbReference>
<dbReference type="GO" id="GO:0031119">
    <property type="term" value="P:tRNA pseudouridine synthesis"/>
    <property type="evidence" value="ECO:0007669"/>
    <property type="project" value="UniProtKB-UniRule"/>
</dbReference>
<evidence type="ECO:0000256" key="2">
    <source>
        <dbReference type="ARBA" id="ARBA00005642"/>
    </source>
</evidence>
<dbReference type="RefSeq" id="WP_348771616.1">
    <property type="nucleotide sequence ID" value="NZ_CP060096.1"/>
</dbReference>
<dbReference type="CDD" id="cd02573">
    <property type="entry name" value="PseudoU_synth_EcTruB"/>
    <property type="match status" value="1"/>
</dbReference>
<organism evidence="9 10">
    <name type="scientific">Aceticella autotrophica</name>
    <dbReference type="NCBI Taxonomy" id="2755338"/>
    <lineage>
        <taxon>Bacteria</taxon>
        <taxon>Bacillati</taxon>
        <taxon>Bacillota</taxon>
        <taxon>Clostridia</taxon>
        <taxon>Thermoanaerobacterales</taxon>
        <taxon>Thermoanaerobacteraceae</taxon>
        <taxon>Aceticella</taxon>
    </lineage>
</organism>
<dbReference type="EMBL" id="CP060096">
    <property type="protein sequence ID" value="QSZ28356.1"/>
    <property type="molecule type" value="Genomic_DNA"/>
</dbReference>
<dbReference type="GO" id="GO:0160148">
    <property type="term" value="F:tRNA pseudouridine(55) synthase activity"/>
    <property type="evidence" value="ECO:0007669"/>
    <property type="project" value="UniProtKB-EC"/>
</dbReference>
<proteinExistence type="inferred from homology"/>
<dbReference type="InterPro" id="IPR015240">
    <property type="entry name" value="tRNA_sdUridine_synth_fam1_C"/>
</dbReference>
<evidence type="ECO:0000256" key="1">
    <source>
        <dbReference type="ARBA" id="ARBA00000385"/>
    </source>
</evidence>
<feature type="domain" description="Pseudouridine synthase II N-terminal" evidence="6">
    <location>
        <begin position="25"/>
        <end position="174"/>
    </location>
</feature>
<name>A0A975AXS0_9THEO</name>
<dbReference type="PANTHER" id="PTHR13767">
    <property type="entry name" value="TRNA-PSEUDOURIDINE SYNTHASE"/>
    <property type="match status" value="1"/>
</dbReference>
<dbReference type="KEGG" id="aaut:ACETAC_05280"/>
<dbReference type="InterPro" id="IPR032819">
    <property type="entry name" value="TruB_C"/>
</dbReference>
<dbReference type="Pfam" id="PF16198">
    <property type="entry name" value="TruB_C_2"/>
    <property type="match status" value="1"/>
</dbReference>
<sequence length="291" mass="33198">MKLNGFLNILKPPGMTSHDVVNFVRKHLHIKKVGHLGTLDPGAAGVLPICIGKATKLSNYMLEHKKSYRAEITFGFSTDTLDKYGNILHVTKVRNLNENELINVINSFRGDIKQIPPMYSAKKVKGKKLYEYAKEGKIIERNEIDITIYDIKIVSYVNLYRLMLDIECSKGTYIRTLVYDICKKLSMAGYMSLLIRTAVGPFKIEDSITIEEIKNKNFKLIDIDSVLDMPLIFLNDVDSYKIKHGQIIMNKYNINNLPNVKLYDNNKNLIGIGRVNDNKISIERLLVGVEE</sequence>
<accession>A0A975AXS0</accession>
<comment type="catalytic activity">
    <reaction evidence="1 5">
        <text>uridine(55) in tRNA = pseudouridine(55) in tRNA</text>
        <dbReference type="Rhea" id="RHEA:42532"/>
        <dbReference type="Rhea" id="RHEA-COMP:10101"/>
        <dbReference type="Rhea" id="RHEA-COMP:10102"/>
        <dbReference type="ChEBI" id="CHEBI:65314"/>
        <dbReference type="ChEBI" id="CHEBI:65315"/>
        <dbReference type="EC" id="5.4.99.25"/>
    </reaction>
</comment>
<dbReference type="FunFam" id="3.30.2350.10:FF:000011">
    <property type="entry name" value="tRNA pseudouridine synthase B"/>
    <property type="match status" value="1"/>
</dbReference>
<evidence type="ECO:0000313" key="9">
    <source>
        <dbReference type="EMBL" id="QSZ28356.1"/>
    </source>
</evidence>
<evidence type="ECO:0000313" key="10">
    <source>
        <dbReference type="Proteomes" id="UP000671913"/>
    </source>
</evidence>
<dbReference type="Gene3D" id="3.30.2350.10">
    <property type="entry name" value="Pseudouridine synthase"/>
    <property type="match status" value="1"/>
</dbReference>
<dbReference type="InterPro" id="IPR002501">
    <property type="entry name" value="PsdUridine_synth_N"/>
</dbReference>
<dbReference type="Pfam" id="PF09157">
    <property type="entry name" value="TruB-C_2"/>
    <property type="match status" value="1"/>
</dbReference>
<comment type="function">
    <text evidence="5">Responsible for synthesis of pseudouridine from uracil-55 in the psi GC loop of transfer RNAs.</text>
</comment>
<dbReference type="GO" id="GO:1990481">
    <property type="term" value="P:mRNA pseudouridine synthesis"/>
    <property type="evidence" value="ECO:0007669"/>
    <property type="project" value="TreeGrafter"/>
</dbReference>
<keyword evidence="4 5" id="KW-0413">Isomerase</keyword>